<feature type="active site" evidence="15">
    <location>
        <position position="151"/>
    </location>
</feature>
<evidence type="ECO:0000256" key="17">
    <source>
        <dbReference type="SAM" id="SignalP"/>
    </source>
</evidence>
<dbReference type="PROSITE" id="PS00531">
    <property type="entry name" value="RNASE_T2_2"/>
    <property type="match status" value="1"/>
</dbReference>
<evidence type="ECO:0000256" key="12">
    <source>
        <dbReference type="ARBA" id="ARBA00023180"/>
    </source>
</evidence>
<dbReference type="InterPro" id="IPR001568">
    <property type="entry name" value="RNase_T2-like"/>
</dbReference>
<feature type="active site" evidence="15">
    <location>
        <position position="93"/>
    </location>
</feature>
<dbReference type="Pfam" id="PF25488">
    <property type="entry name" value="RNaseT2L_C"/>
    <property type="match status" value="1"/>
</dbReference>
<dbReference type="OrthoDB" id="435754at2759"/>
<evidence type="ECO:0000256" key="9">
    <source>
        <dbReference type="ARBA" id="ARBA00022759"/>
    </source>
</evidence>
<keyword evidence="20" id="KW-1185">Reference proteome</keyword>
<evidence type="ECO:0000256" key="15">
    <source>
        <dbReference type="PIRSR" id="PIRSR633697-1"/>
    </source>
</evidence>
<evidence type="ECO:0000256" key="8">
    <source>
        <dbReference type="ARBA" id="ARBA00022729"/>
    </source>
</evidence>
<dbReference type="GO" id="GO:0005775">
    <property type="term" value="C:vacuolar lumen"/>
    <property type="evidence" value="ECO:0007669"/>
    <property type="project" value="UniProtKB-SubCell"/>
</dbReference>
<evidence type="ECO:0000256" key="16">
    <source>
        <dbReference type="RuleBase" id="RU004328"/>
    </source>
</evidence>
<dbReference type="InterPro" id="IPR033697">
    <property type="entry name" value="Ribonuclease_T2_eukaryotic"/>
</dbReference>
<evidence type="ECO:0000256" key="13">
    <source>
        <dbReference type="ARBA" id="ARBA00023239"/>
    </source>
</evidence>
<keyword evidence="8 17" id="KW-0732">Signal</keyword>
<organism evidence="19 20">
    <name type="scientific">Geotrichum candidum</name>
    <name type="common">Oospora lactis</name>
    <name type="synonym">Dipodascus geotrichum</name>
    <dbReference type="NCBI Taxonomy" id="1173061"/>
    <lineage>
        <taxon>Eukaryota</taxon>
        <taxon>Fungi</taxon>
        <taxon>Dikarya</taxon>
        <taxon>Ascomycota</taxon>
        <taxon>Saccharomycotina</taxon>
        <taxon>Dipodascomycetes</taxon>
        <taxon>Dipodascales</taxon>
        <taxon>Dipodascaceae</taxon>
        <taxon>Geotrichum</taxon>
    </lineage>
</organism>
<evidence type="ECO:0000313" key="19">
    <source>
        <dbReference type="EMBL" id="CDO56506.1"/>
    </source>
</evidence>
<proteinExistence type="inferred from homology"/>
<dbReference type="GO" id="GO:0003723">
    <property type="term" value="F:RNA binding"/>
    <property type="evidence" value="ECO:0007669"/>
    <property type="project" value="InterPro"/>
</dbReference>
<feature type="domain" description="RNase T2-like C-terminal" evidence="18">
    <location>
        <begin position="296"/>
        <end position="403"/>
    </location>
</feature>
<dbReference type="InterPro" id="IPR036430">
    <property type="entry name" value="RNase_T2-like_sf"/>
</dbReference>
<evidence type="ECO:0000256" key="7">
    <source>
        <dbReference type="ARBA" id="ARBA00022722"/>
    </source>
</evidence>
<keyword evidence="7" id="KW-0540">Nuclease</keyword>
<keyword evidence="12" id="KW-0325">Glycoprotein</keyword>
<dbReference type="GO" id="GO:0006401">
    <property type="term" value="P:RNA catabolic process"/>
    <property type="evidence" value="ECO:0007669"/>
    <property type="project" value="TreeGrafter"/>
</dbReference>
<evidence type="ECO:0000256" key="10">
    <source>
        <dbReference type="ARBA" id="ARBA00022801"/>
    </source>
</evidence>
<comment type="similarity">
    <text evidence="3 16">Belongs to the RNase T2 family.</text>
</comment>
<evidence type="ECO:0000256" key="11">
    <source>
        <dbReference type="ARBA" id="ARBA00023157"/>
    </source>
</evidence>
<evidence type="ECO:0000256" key="6">
    <source>
        <dbReference type="ARBA" id="ARBA00022554"/>
    </source>
</evidence>
<keyword evidence="6" id="KW-0926">Vacuole</keyword>
<feature type="signal peptide" evidence="17">
    <location>
        <begin position="1"/>
        <end position="20"/>
    </location>
</feature>
<dbReference type="InterPro" id="IPR033130">
    <property type="entry name" value="RNase_T2_His_AS_2"/>
</dbReference>
<feature type="active site" evidence="15">
    <location>
        <position position="155"/>
    </location>
</feature>
<keyword evidence="13" id="KW-0456">Lyase</keyword>
<evidence type="ECO:0000256" key="1">
    <source>
        <dbReference type="ARBA" id="ARBA00004410"/>
    </source>
</evidence>
<protein>
    <recommendedName>
        <fullName evidence="4">ribonuclease T2</fullName>
        <ecNumber evidence="4">4.6.1.19</ecNumber>
    </recommendedName>
</protein>
<dbReference type="Proteomes" id="UP000242525">
    <property type="component" value="Unassembled WGS sequence"/>
</dbReference>
<dbReference type="CDD" id="cd01061">
    <property type="entry name" value="RNase_T2_euk"/>
    <property type="match status" value="1"/>
</dbReference>
<dbReference type="AlphaFoldDB" id="A0A0J9XHT2"/>
<accession>A0A0J9XHT2</accession>
<dbReference type="Pfam" id="PF00445">
    <property type="entry name" value="Ribonuclease_T2"/>
    <property type="match status" value="1"/>
</dbReference>
<evidence type="ECO:0000256" key="5">
    <source>
        <dbReference type="ARBA" id="ARBA00022490"/>
    </source>
</evidence>
<comment type="caution">
    <text evidence="19">The sequence shown here is derived from an EMBL/GenBank/DDBJ whole genome shotgun (WGS) entry which is preliminary data.</text>
</comment>
<dbReference type="PANTHER" id="PTHR11240:SF22">
    <property type="entry name" value="RIBONUCLEASE T2"/>
    <property type="match status" value="1"/>
</dbReference>
<dbReference type="GO" id="GO:0033897">
    <property type="term" value="F:ribonuclease T2 activity"/>
    <property type="evidence" value="ECO:0007669"/>
    <property type="project" value="UniProtKB-EC"/>
</dbReference>
<dbReference type="PANTHER" id="PTHR11240">
    <property type="entry name" value="RIBONUCLEASE T2"/>
    <property type="match status" value="1"/>
</dbReference>
<dbReference type="InterPro" id="IPR057328">
    <property type="entry name" value="RNaseT2L_C"/>
</dbReference>
<name>A0A0J9XHT2_GEOCN</name>
<comment type="function">
    <text evidence="14">Rnase which modulates cell survival under stress conditions. Released from the vacuole to the cytoplasm during stress to promote tRNA and rRNA cleavage and to activate separately a downstream pathway that promotes cell death. Involved in cell size, vacuolar morphology and growth at high temperatures and high salt concentration.</text>
</comment>
<keyword evidence="11" id="KW-1015">Disulfide bond</keyword>
<gene>
    <name evidence="19" type="ORF">BN980_GECA15s02210g</name>
</gene>
<keyword evidence="9" id="KW-0255">Endonuclease</keyword>
<evidence type="ECO:0000256" key="2">
    <source>
        <dbReference type="ARBA" id="ARBA00004496"/>
    </source>
</evidence>
<dbReference type="EMBL" id="CCBN010000015">
    <property type="protein sequence ID" value="CDO56506.1"/>
    <property type="molecule type" value="Genomic_DNA"/>
</dbReference>
<evidence type="ECO:0000313" key="20">
    <source>
        <dbReference type="Proteomes" id="UP000242525"/>
    </source>
</evidence>
<feature type="chain" id="PRO_5005325832" description="ribonuclease T2" evidence="17">
    <location>
        <begin position="21"/>
        <end position="407"/>
    </location>
</feature>
<dbReference type="GO" id="GO:0016787">
    <property type="term" value="F:hydrolase activity"/>
    <property type="evidence" value="ECO:0007669"/>
    <property type="project" value="UniProtKB-KW"/>
</dbReference>
<keyword evidence="5" id="KW-0963">Cytoplasm</keyword>
<keyword evidence="10" id="KW-0378">Hydrolase</keyword>
<dbReference type="GO" id="GO:0005576">
    <property type="term" value="C:extracellular region"/>
    <property type="evidence" value="ECO:0007669"/>
    <property type="project" value="TreeGrafter"/>
</dbReference>
<dbReference type="EC" id="4.6.1.19" evidence="4"/>
<evidence type="ECO:0000256" key="4">
    <source>
        <dbReference type="ARBA" id="ARBA00012571"/>
    </source>
</evidence>
<reference evidence="19" key="1">
    <citation type="submission" date="2014-03" db="EMBL/GenBank/DDBJ databases">
        <authorList>
            <person name="Casaregola S."/>
        </authorList>
    </citation>
    <scope>NUCLEOTIDE SEQUENCE [LARGE SCALE GENOMIC DNA]</scope>
    <source>
        <strain evidence="19">CLIB 918</strain>
    </source>
</reference>
<dbReference type="STRING" id="1173061.A0A0J9XHT2"/>
<dbReference type="Gene3D" id="3.90.730.10">
    <property type="entry name" value="Ribonuclease T2-like"/>
    <property type="match status" value="1"/>
</dbReference>
<evidence type="ECO:0000259" key="18">
    <source>
        <dbReference type="Pfam" id="PF25488"/>
    </source>
</evidence>
<sequence>MVKLSTFLLGTALSTHAVYSASLFGLKSRGFSSLIERAGVSDSHEQCPVDTPLSCTSGTTDSCCVEATNGLFLATQFWDFYPQTGPSNLFTTHGLWSDKCSGGYDQYCNPSWEITNVTEILQDLGEEDLLQKMNYSWKNMGKTDEDLWLHEFNKHGTCMSTVNPSCYPETAEKYRYVGDFFNRVVSIQDQLPTYDILAQAGIVPTTEKKYKTADLEAALSKHVQGKTVRLGCTNGALQEVWYYFKLKGAVATGSFVNENADSKSSCPDELYYVPKGQPTPSGNSSGGSGGSGTSFGKGYLKLSGQKGCIISSGNWFTSGTCASFQLAQAEFGGVTLTSSKGPCNVVNNVFSCKAGNTLGQFTQDGNTIVYGGQSKWSADHVPSGQEQLTITPGSGKSVTFELQYESI</sequence>
<evidence type="ECO:0000256" key="3">
    <source>
        <dbReference type="ARBA" id="ARBA00007469"/>
    </source>
</evidence>
<dbReference type="SUPFAM" id="SSF55895">
    <property type="entry name" value="Ribonuclease Rh-like"/>
    <property type="match status" value="1"/>
</dbReference>
<comment type="subcellular location">
    <subcellularLocation>
        <location evidence="2">Cytoplasm</location>
    </subcellularLocation>
    <subcellularLocation>
        <location evidence="1">Vacuole lumen</location>
    </subcellularLocation>
</comment>
<evidence type="ECO:0000256" key="14">
    <source>
        <dbReference type="ARBA" id="ARBA00025494"/>
    </source>
</evidence>